<accession>A0ABV9C0D2</accession>
<dbReference type="InterPro" id="IPR058530">
    <property type="entry name" value="Baseplate_J-like_C"/>
</dbReference>
<feature type="domain" description="Baseplate protein J-like barrel" evidence="1">
    <location>
        <begin position="95"/>
        <end position="189"/>
    </location>
</feature>
<dbReference type="PANTHER" id="PTHR37829:SF3">
    <property type="entry name" value="PROTEIN JAYE-RELATED"/>
    <property type="match status" value="1"/>
</dbReference>
<evidence type="ECO:0000313" key="3">
    <source>
        <dbReference type="EMBL" id="MFC4526426.1"/>
    </source>
</evidence>
<comment type="caution">
    <text evidence="3">The sequence shown here is derived from an EMBL/GenBank/DDBJ whole genome shotgun (WGS) entry which is preliminary data.</text>
</comment>
<proteinExistence type="predicted"/>
<dbReference type="InterPro" id="IPR052399">
    <property type="entry name" value="Phage_Baseplate_Assmbl_Protein"/>
</dbReference>
<gene>
    <name evidence="3" type="ORF">ACFO5W_07205</name>
</gene>
<sequence>MPSMSSKSFTQIVSDMVTAVQGKATALIDFAIGSVLRSVIEAVASVVVWLESLILVLLQTTRLATSSGSDVDSFVADFGLTRLPAQAATGQVTFARFTSTLQAVIPVGTLVQTGDGTQQFTVIADASQTAYNAALNAYVIAAGASSATATVQAVTVGSGGNVAASTITVIAQALTYVDTVTNALGFTNGANAETDAALRTRFVAYIASLSKATKAAINNAVLSLKTGAACALTENYAYNGTYQPGYFYAVVDDGTGTPNSTFLSSASNAIDAVRPFTSSFGVFAPVVETASVAMTASIAAGYDPVATKAVVQSAVLAYLGMLTLGQSLPYSRLLQVAYDASPGVLNITGLTLNGGTADLAATAQQRILAGTVTVS</sequence>
<evidence type="ECO:0000259" key="1">
    <source>
        <dbReference type="Pfam" id="PF04865"/>
    </source>
</evidence>
<dbReference type="EMBL" id="JBHSGA010000013">
    <property type="protein sequence ID" value="MFC4526426.1"/>
    <property type="molecule type" value="Genomic_DNA"/>
</dbReference>
<organism evidence="3 4">
    <name type="scientific">Dyella halodurans</name>
    <dbReference type="NCBI Taxonomy" id="1920171"/>
    <lineage>
        <taxon>Bacteria</taxon>
        <taxon>Pseudomonadati</taxon>
        <taxon>Pseudomonadota</taxon>
        <taxon>Gammaproteobacteria</taxon>
        <taxon>Lysobacterales</taxon>
        <taxon>Rhodanobacteraceae</taxon>
        <taxon>Dyella</taxon>
    </lineage>
</organism>
<evidence type="ECO:0000313" key="4">
    <source>
        <dbReference type="Proteomes" id="UP001595961"/>
    </source>
</evidence>
<feature type="domain" description="Baseplate J-like C-terminal" evidence="2">
    <location>
        <begin position="291"/>
        <end position="375"/>
    </location>
</feature>
<reference evidence="4" key="1">
    <citation type="journal article" date="2019" name="Int. J. Syst. Evol. Microbiol.">
        <title>The Global Catalogue of Microorganisms (GCM) 10K type strain sequencing project: providing services to taxonomists for standard genome sequencing and annotation.</title>
        <authorList>
            <consortium name="The Broad Institute Genomics Platform"/>
            <consortium name="The Broad Institute Genome Sequencing Center for Infectious Disease"/>
            <person name="Wu L."/>
            <person name="Ma J."/>
        </authorList>
    </citation>
    <scope>NUCLEOTIDE SEQUENCE [LARGE SCALE GENOMIC DNA]</scope>
    <source>
        <strain evidence="4">CCM 4481</strain>
    </source>
</reference>
<dbReference type="Pfam" id="PF26079">
    <property type="entry name" value="Baseplate_J_C"/>
    <property type="match status" value="1"/>
</dbReference>
<dbReference type="InterPro" id="IPR006949">
    <property type="entry name" value="Barrel_Baseplate_J-like"/>
</dbReference>
<evidence type="ECO:0000259" key="2">
    <source>
        <dbReference type="Pfam" id="PF26079"/>
    </source>
</evidence>
<dbReference type="PANTHER" id="PTHR37829">
    <property type="entry name" value="PHAGE-LIKE ELEMENT PBSX PROTEIN XKDT"/>
    <property type="match status" value="1"/>
</dbReference>
<keyword evidence="4" id="KW-1185">Reference proteome</keyword>
<protein>
    <submittedName>
        <fullName evidence="3">Baseplate J/gp47 family protein</fullName>
    </submittedName>
</protein>
<name>A0ABV9C0D2_9GAMM</name>
<dbReference type="Proteomes" id="UP001595961">
    <property type="component" value="Unassembled WGS sequence"/>
</dbReference>
<dbReference type="Pfam" id="PF04865">
    <property type="entry name" value="Baseplate_J"/>
    <property type="match status" value="1"/>
</dbReference>